<evidence type="ECO:0000313" key="1">
    <source>
        <dbReference type="EMBL" id="KAF3949908.1"/>
    </source>
</evidence>
<dbReference type="EMBL" id="JRKL02005795">
    <property type="protein sequence ID" value="KAF3949908.1"/>
    <property type="molecule type" value="Genomic_DNA"/>
</dbReference>
<accession>A0A8J4QFW0</accession>
<feature type="non-terminal residue" evidence="1">
    <location>
        <position position="1"/>
    </location>
</feature>
<keyword evidence="2" id="KW-1185">Reference proteome</keyword>
<reference evidence="1" key="1">
    <citation type="submission" date="2020-03" db="EMBL/GenBank/DDBJ databases">
        <title>Castanea mollissima Vanexum genome sequencing.</title>
        <authorList>
            <person name="Staton M."/>
        </authorList>
    </citation>
    <scope>NUCLEOTIDE SEQUENCE</scope>
    <source>
        <tissue evidence="1">Leaf</tissue>
    </source>
</reference>
<dbReference type="Proteomes" id="UP000737018">
    <property type="component" value="Unassembled WGS sequence"/>
</dbReference>
<proteinExistence type="predicted"/>
<gene>
    <name evidence="1" type="ORF">CMV_024274</name>
</gene>
<organism evidence="1 2">
    <name type="scientific">Castanea mollissima</name>
    <name type="common">Chinese chestnut</name>
    <dbReference type="NCBI Taxonomy" id="60419"/>
    <lineage>
        <taxon>Eukaryota</taxon>
        <taxon>Viridiplantae</taxon>
        <taxon>Streptophyta</taxon>
        <taxon>Embryophyta</taxon>
        <taxon>Tracheophyta</taxon>
        <taxon>Spermatophyta</taxon>
        <taxon>Magnoliopsida</taxon>
        <taxon>eudicotyledons</taxon>
        <taxon>Gunneridae</taxon>
        <taxon>Pentapetalae</taxon>
        <taxon>rosids</taxon>
        <taxon>fabids</taxon>
        <taxon>Fagales</taxon>
        <taxon>Fagaceae</taxon>
        <taxon>Castanea</taxon>
    </lineage>
</organism>
<protein>
    <submittedName>
        <fullName evidence="1">Uncharacterized protein</fullName>
    </submittedName>
</protein>
<evidence type="ECO:0000313" key="2">
    <source>
        <dbReference type="Proteomes" id="UP000737018"/>
    </source>
</evidence>
<name>A0A8J4QFW0_9ROSI</name>
<comment type="caution">
    <text evidence="1">The sequence shown here is derived from an EMBL/GenBank/DDBJ whole genome shotgun (WGS) entry which is preliminary data.</text>
</comment>
<dbReference type="AlphaFoldDB" id="A0A8J4QFW0"/>
<sequence length="76" mass="9165">PRKAELFPYINMNQPFKESYTIDFWVWFSLKKKQILLEHFVCATFKNKLVTFEVEAKYLEFVKTNNSGISRRDNIL</sequence>